<dbReference type="AlphaFoldDB" id="A0A1H2V6I4"/>
<dbReference type="InterPro" id="IPR036291">
    <property type="entry name" value="NAD(P)-bd_dom_sf"/>
</dbReference>
<protein>
    <submittedName>
        <fullName evidence="5">Predicted dehydrogenase</fullName>
    </submittedName>
</protein>
<dbReference type="Proteomes" id="UP000199488">
    <property type="component" value="Unassembled WGS sequence"/>
</dbReference>
<dbReference type="EMBL" id="FNNC01000004">
    <property type="protein sequence ID" value="SDW63933.1"/>
    <property type="molecule type" value="Genomic_DNA"/>
</dbReference>
<evidence type="ECO:0000259" key="3">
    <source>
        <dbReference type="Pfam" id="PF01408"/>
    </source>
</evidence>
<dbReference type="PANTHER" id="PTHR22604">
    <property type="entry name" value="OXIDOREDUCTASES"/>
    <property type="match status" value="1"/>
</dbReference>
<evidence type="ECO:0000256" key="1">
    <source>
        <dbReference type="ARBA" id="ARBA00010928"/>
    </source>
</evidence>
<organism evidence="5 6">
    <name type="scientific">Marinococcus luteus</name>
    <dbReference type="NCBI Taxonomy" id="1122204"/>
    <lineage>
        <taxon>Bacteria</taxon>
        <taxon>Bacillati</taxon>
        <taxon>Bacillota</taxon>
        <taxon>Bacilli</taxon>
        <taxon>Bacillales</taxon>
        <taxon>Bacillaceae</taxon>
        <taxon>Marinococcus</taxon>
    </lineage>
</organism>
<feature type="domain" description="Gfo/Idh/MocA-like oxidoreductase N-terminal" evidence="3">
    <location>
        <begin position="4"/>
        <end position="122"/>
    </location>
</feature>
<dbReference type="Pfam" id="PF01408">
    <property type="entry name" value="GFO_IDH_MocA"/>
    <property type="match status" value="1"/>
</dbReference>
<gene>
    <name evidence="5" type="ORF">SAMN05421781_1949</name>
</gene>
<dbReference type="RefSeq" id="WP_091614354.1">
    <property type="nucleotide sequence ID" value="NZ_FNNC01000004.1"/>
</dbReference>
<dbReference type="SUPFAM" id="SSF55347">
    <property type="entry name" value="Glyceraldehyde-3-phosphate dehydrogenase-like, C-terminal domain"/>
    <property type="match status" value="1"/>
</dbReference>
<dbReference type="GO" id="GO:0000166">
    <property type="term" value="F:nucleotide binding"/>
    <property type="evidence" value="ECO:0007669"/>
    <property type="project" value="InterPro"/>
</dbReference>
<keyword evidence="2" id="KW-0560">Oxidoreductase</keyword>
<dbReference type="InterPro" id="IPR000683">
    <property type="entry name" value="Gfo/Idh/MocA-like_OxRdtase_N"/>
</dbReference>
<dbReference type="PANTHER" id="PTHR22604:SF105">
    <property type="entry name" value="TRANS-1,2-DIHYDROBENZENE-1,2-DIOL DEHYDROGENASE"/>
    <property type="match status" value="1"/>
</dbReference>
<reference evidence="5 6" key="1">
    <citation type="submission" date="2016-10" db="EMBL/GenBank/DDBJ databases">
        <authorList>
            <person name="de Groot N.N."/>
        </authorList>
    </citation>
    <scope>NUCLEOTIDE SEQUENCE [LARGE SCALE GENOMIC DNA]</scope>
    <source>
        <strain evidence="5 6">DSM 23126</strain>
    </source>
</reference>
<dbReference type="Gene3D" id="3.40.50.720">
    <property type="entry name" value="NAD(P)-binding Rossmann-like Domain"/>
    <property type="match status" value="1"/>
</dbReference>
<dbReference type="Pfam" id="PF22725">
    <property type="entry name" value="GFO_IDH_MocA_C3"/>
    <property type="match status" value="1"/>
</dbReference>
<dbReference type="SUPFAM" id="SSF51735">
    <property type="entry name" value="NAD(P)-binding Rossmann-fold domains"/>
    <property type="match status" value="1"/>
</dbReference>
<dbReference type="InterPro" id="IPR055170">
    <property type="entry name" value="GFO_IDH_MocA-like_dom"/>
</dbReference>
<dbReference type="GO" id="GO:0016491">
    <property type="term" value="F:oxidoreductase activity"/>
    <property type="evidence" value="ECO:0007669"/>
    <property type="project" value="UniProtKB-KW"/>
</dbReference>
<dbReference type="InterPro" id="IPR050984">
    <property type="entry name" value="Gfo/Idh/MocA_domain"/>
</dbReference>
<evidence type="ECO:0000313" key="6">
    <source>
        <dbReference type="Proteomes" id="UP000199488"/>
    </source>
</evidence>
<sequence length="317" mass="34909">MKTIRWGILGTADIARRQMLPALQHTENAEAYAIASASGKAEELAEAFHIPKVYQSYDDLLEDPGIDAVYIPLPNHLHKEWSIKAAEKQKHVLCEKPAALTEAEAGEIKNACEQHGVQFMEAFMYRFHPQHQLVQKMLAGNAIGDVVTMRSSFTFPLQHTEGNIRLHSQADGGGSLYDVGCYCIHAIRQVMGEPEHASAFYSFHENGGSDWAAAGVLTFSDGRLAHFDSGMNAALRNEYEVVGTKGVLRAHQAFVPTERPCRVSIELESGESYSETIADNYYITGMQSLSLGLLEGRNWPSDGLAENASVLEQLINS</sequence>
<evidence type="ECO:0000313" key="5">
    <source>
        <dbReference type="EMBL" id="SDW63933.1"/>
    </source>
</evidence>
<dbReference type="Gene3D" id="3.30.360.10">
    <property type="entry name" value="Dihydrodipicolinate Reductase, domain 2"/>
    <property type="match status" value="1"/>
</dbReference>
<feature type="domain" description="GFO/IDH/MocA-like oxidoreductase" evidence="4">
    <location>
        <begin position="132"/>
        <end position="249"/>
    </location>
</feature>
<dbReference type="STRING" id="1122204.SAMN05421781_1949"/>
<dbReference type="OrthoDB" id="9815825at2"/>
<comment type="similarity">
    <text evidence="1">Belongs to the Gfo/Idh/MocA family.</text>
</comment>
<proteinExistence type="inferred from homology"/>
<evidence type="ECO:0000259" key="4">
    <source>
        <dbReference type="Pfam" id="PF22725"/>
    </source>
</evidence>
<accession>A0A1H2V6I4</accession>
<name>A0A1H2V6I4_9BACI</name>
<evidence type="ECO:0000256" key="2">
    <source>
        <dbReference type="ARBA" id="ARBA00023002"/>
    </source>
</evidence>
<keyword evidence="6" id="KW-1185">Reference proteome</keyword>